<proteinExistence type="predicted"/>
<dbReference type="EMBL" id="LR797371">
    <property type="protein sequence ID" value="CAB4211280.1"/>
    <property type="molecule type" value="Genomic_DNA"/>
</dbReference>
<evidence type="ECO:0000313" key="1">
    <source>
        <dbReference type="EMBL" id="CAB4176360.1"/>
    </source>
</evidence>
<evidence type="ECO:0000313" key="3">
    <source>
        <dbReference type="EMBL" id="CAB4197384.1"/>
    </source>
</evidence>
<gene>
    <name evidence="2" type="ORF">UFOVP1076_22</name>
    <name evidence="3" type="ORF">UFOVP1314_5</name>
    <name evidence="4" type="ORF">UFOVP1427_5</name>
    <name evidence="5" type="ORF">UFOVP1523_9</name>
    <name evidence="1" type="ORF">UFOVP991_22</name>
</gene>
<evidence type="ECO:0000313" key="4">
    <source>
        <dbReference type="EMBL" id="CAB4211280.1"/>
    </source>
</evidence>
<protein>
    <submittedName>
        <fullName evidence="2">Uncharacterized protein</fullName>
    </submittedName>
</protein>
<accession>A0A6J5QPK4</accession>
<dbReference type="EMBL" id="LR797258">
    <property type="protein sequence ID" value="CAB4197384.1"/>
    <property type="molecule type" value="Genomic_DNA"/>
</dbReference>
<name>A0A6J5QPK4_9CAUD</name>
<dbReference type="EMBL" id="LR796941">
    <property type="protein sequence ID" value="CAB4176360.1"/>
    <property type="molecule type" value="Genomic_DNA"/>
</dbReference>
<dbReference type="EMBL" id="LR797025">
    <property type="protein sequence ID" value="CAB4182745.1"/>
    <property type="molecule type" value="Genomic_DNA"/>
</dbReference>
<dbReference type="EMBL" id="LR798456">
    <property type="protein sequence ID" value="CAB5237967.1"/>
    <property type="molecule type" value="Genomic_DNA"/>
</dbReference>
<evidence type="ECO:0000313" key="2">
    <source>
        <dbReference type="EMBL" id="CAB4182745.1"/>
    </source>
</evidence>
<sequence length="88" mass="9960">MPMEETLRIKILRILGITGMVDAISFSHDRTHSTKGMNMNDSVLYFVRRNGIVRCVSYSTACVIVARDGLECWRHCSQTGKVLGVYFC</sequence>
<evidence type="ECO:0000313" key="5">
    <source>
        <dbReference type="EMBL" id="CAB5237967.1"/>
    </source>
</evidence>
<organism evidence="2">
    <name type="scientific">uncultured Caudovirales phage</name>
    <dbReference type="NCBI Taxonomy" id="2100421"/>
    <lineage>
        <taxon>Viruses</taxon>
        <taxon>Duplodnaviria</taxon>
        <taxon>Heunggongvirae</taxon>
        <taxon>Uroviricota</taxon>
        <taxon>Caudoviricetes</taxon>
        <taxon>Peduoviridae</taxon>
        <taxon>Maltschvirus</taxon>
        <taxon>Maltschvirus maltsch</taxon>
    </lineage>
</organism>
<reference evidence="2" key="1">
    <citation type="submission" date="2020-05" db="EMBL/GenBank/DDBJ databases">
        <authorList>
            <person name="Chiriac C."/>
            <person name="Salcher M."/>
            <person name="Ghai R."/>
            <person name="Kavagutti S V."/>
        </authorList>
    </citation>
    <scope>NUCLEOTIDE SEQUENCE</scope>
</reference>